<reference evidence="2" key="1">
    <citation type="journal article" date="2024" name="Proc. Natl. Acad. Sci. U.S.A.">
        <title>Extraordinary preservation of gene collinearity over three hundred million years revealed in homosporous lycophytes.</title>
        <authorList>
            <person name="Li C."/>
            <person name="Wickell D."/>
            <person name="Kuo L.Y."/>
            <person name="Chen X."/>
            <person name="Nie B."/>
            <person name="Liao X."/>
            <person name="Peng D."/>
            <person name="Ji J."/>
            <person name="Jenkins J."/>
            <person name="Williams M."/>
            <person name="Shu S."/>
            <person name="Plott C."/>
            <person name="Barry K."/>
            <person name="Rajasekar S."/>
            <person name="Grimwood J."/>
            <person name="Han X."/>
            <person name="Sun S."/>
            <person name="Hou Z."/>
            <person name="He W."/>
            <person name="Dai G."/>
            <person name="Sun C."/>
            <person name="Schmutz J."/>
            <person name="Leebens-Mack J.H."/>
            <person name="Li F.W."/>
            <person name="Wang L."/>
        </authorList>
    </citation>
    <scope>NUCLEOTIDE SEQUENCE [LARGE SCALE GENOMIC DNA]</scope>
    <source>
        <strain evidence="2">cv. PW_Plant_1</strain>
    </source>
</reference>
<evidence type="ECO:0000313" key="2">
    <source>
        <dbReference type="Proteomes" id="UP001162992"/>
    </source>
</evidence>
<organism evidence="1 2">
    <name type="scientific">Diphasiastrum complanatum</name>
    <name type="common">Issler's clubmoss</name>
    <name type="synonym">Lycopodium complanatum</name>
    <dbReference type="NCBI Taxonomy" id="34168"/>
    <lineage>
        <taxon>Eukaryota</taxon>
        <taxon>Viridiplantae</taxon>
        <taxon>Streptophyta</taxon>
        <taxon>Embryophyta</taxon>
        <taxon>Tracheophyta</taxon>
        <taxon>Lycopodiopsida</taxon>
        <taxon>Lycopodiales</taxon>
        <taxon>Lycopodiaceae</taxon>
        <taxon>Lycopodioideae</taxon>
        <taxon>Diphasiastrum</taxon>
    </lineage>
</organism>
<dbReference type="Proteomes" id="UP001162992">
    <property type="component" value="Chromosome 13"/>
</dbReference>
<proteinExistence type="predicted"/>
<comment type="caution">
    <text evidence="1">The sequence shown here is derived from an EMBL/GenBank/DDBJ whole genome shotgun (WGS) entry which is preliminary data.</text>
</comment>
<accession>A0ACC2BXH8</accession>
<dbReference type="EMBL" id="CM055104">
    <property type="protein sequence ID" value="KAJ7534456.1"/>
    <property type="molecule type" value="Genomic_DNA"/>
</dbReference>
<keyword evidence="2" id="KW-1185">Reference proteome</keyword>
<protein>
    <submittedName>
        <fullName evidence="1">Uncharacterized protein</fullName>
    </submittedName>
</protein>
<evidence type="ECO:0000313" key="1">
    <source>
        <dbReference type="EMBL" id="KAJ7534456.1"/>
    </source>
</evidence>
<gene>
    <name evidence="1" type="ORF">O6H91_13G095600</name>
</gene>
<name>A0ACC2BXH8_DIPCM</name>
<sequence length="127" mass="13870">MVSMAACISSFSCFSTLSSLRLPSRSSGRSSFPPPAAFPMSITCSSRPQKKATAHHVKTRPKKHNPYDKNRKGPTKYPRLPKPPPVWSLDTSDVDLITPPAASQEQQQTAAAQEQPLLGQTQEHSNV</sequence>